<dbReference type="GO" id="GO:0008270">
    <property type="term" value="F:zinc ion binding"/>
    <property type="evidence" value="ECO:0007669"/>
    <property type="project" value="UniProtKB-KW"/>
</dbReference>
<evidence type="ECO:0000256" key="2">
    <source>
        <dbReference type="ARBA" id="ARBA00012483"/>
    </source>
</evidence>
<dbReference type="PANTHER" id="PTHR11224:SF10">
    <property type="entry name" value="IP09428P-RELATED"/>
    <property type="match status" value="1"/>
</dbReference>
<dbReference type="SMART" id="SM00356">
    <property type="entry name" value="ZnF_C3H1"/>
    <property type="match status" value="1"/>
</dbReference>
<dbReference type="EC" id="2.3.2.27" evidence="2"/>
<dbReference type="SMART" id="SM00184">
    <property type="entry name" value="RING"/>
    <property type="match status" value="1"/>
</dbReference>
<keyword evidence="4 7" id="KW-0479">Metal-binding</keyword>
<dbReference type="InterPro" id="IPR036855">
    <property type="entry name" value="Znf_CCCH_sf"/>
</dbReference>
<dbReference type="EMBL" id="BMAT01012432">
    <property type="protein sequence ID" value="GFR92210.1"/>
    <property type="molecule type" value="Genomic_DNA"/>
</dbReference>
<dbReference type="Gene3D" id="2.30.30.1190">
    <property type="match status" value="1"/>
</dbReference>
<feature type="non-terminal residue" evidence="10">
    <location>
        <position position="196"/>
    </location>
</feature>
<dbReference type="SUPFAM" id="SSF90229">
    <property type="entry name" value="CCCH zinc finger"/>
    <property type="match status" value="1"/>
</dbReference>
<accession>A0AAV4H6G0</accession>
<dbReference type="AlphaFoldDB" id="A0AAV4H6G0"/>
<keyword evidence="11" id="KW-1185">Reference proteome</keyword>
<evidence type="ECO:0000256" key="3">
    <source>
        <dbReference type="ARBA" id="ARBA00022679"/>
    </source>
</evidence>
<keyword evidence="6 7" id="KW-0862">Zinc</keyword>
<evidence type="ECO:0000256" key="1">
    <source>
        <dbReference type="ARBA" id="ARBA00000900"/>
    </source>
</evidence>
<dbReference type="PROSITE" id="PS00518">
    <property type="entry name" value="ZF_RING_1"/>
    <property type="match status" value="1"/>
</dbReference>
<dbReference type="PANTHER" id="PTHR11224">
    <property type="entry name" value="MAKORIN-RELATED"/>
    <property type="match status" value="1"/>
</dbReference>
<proteinExistence type="predicted"/>
<reference evidence="10 11" key="1">
    <citation type="journal article" date="2021" name="Elife">
        <title>Chloroplast acquisition without the gene transfer in kleptoplastic sea slugs, Plakobranchus ocellatus.</title>
        <authorList>
            <person name="Maeda T."/>
            <person name="Takahashi S."/>
            <person name="Yoshida T."/>
            <person name="Shimamura S."/>
            <person name="Takaki Y."/>
            <person name="Nagai Y."/>
            <person name="Toyoda A."/>
            <person name="Suzuki Y."/>
            <person name="Arimoto A."/>
            <person name="Ishii H."/>
            <person name="Satoh N."/>
            <person name="Nishiyama T."/>
            <person name="Hasebe M."/>
            <person name="Maruyama T."/>
            <person name="Minagawa J."/>
            <person name="Obokata J."/>
            <person name="Shigenobu S."/>
        </authorList>
    </citation>
    <scope>NUCLEOTIDE SEQUENCE [LARGE SCALE GENOMIC DNA]</scope>
</reference>
<dbReference type="GO" id="GO:0061630">
    <property type="term" value="F:ubiquitin protein ligase activity"/>
    <property type="evidence" value="ECO:0007669"/>
    <property type="project" value="UniProtKB-EC"/>
</dbReference>
<protein>
    <recommendedName>
        <fullName evidence="2">RING-type E3 ubiquitin transferase</fullName>
        <ecNumber evidence="2">2.3.2.27</ecNumber>
    </recommendedName>
</protein>
<dbReference type="InterPro" id="IPR013083">
    <property type="entry name" value="Znf_RING/FYVE/PHD"/>
</dbReference>
<evidence type="ECO:0000313" key="11">
    <source>
        <dbReference type="Proteomes" id="UP000762676"/>
    </source>
</evidence>
<evidence type="ECO:0000256" key="6">
    <source>
        <dbReference type="ARBA" id="ARBA00022833"/>
    </source>
</evidence>
<organism evidence="10 11">
    <name type="scientific">Elysia marginata</name>
    <dbReference type="NCBI Taxonomy" id="1093978"/>
    <lineage>
        <taxon>Eukaryota</taxon>
        <taxon>Metazoa</taxon>
        <taxon>Spiralia</taxon>
        <taxon>Lophotrochozoa</taxon>
        <taxon>Mollusca</taxon>
        <taxon>Gastropoda</taxon>
        <taxon>Heterobranchia</taxon>
        <taxon>Euthyneura</taxon>
        <taxon>Panpulmonata</taxon>
        <taxon>Sacoglossa</taxon>
        <taxon>Placobranchoidea</taxon>
        <taxon>Plakobranchidae</taxon>
        <taxon>Elysia</taxon>
    </lineage>
</organism>
<dbReference type="InterPro" id="IPR017907">
    <property type="entry name" value="Znf_RING_CS"/>
</dbReference>
<feature type="domain" description="RING-type" evidence="8">
    <location>
        <begin position="102"/>
        <end position="160"/>
    </location>
</feature>
<evidence type="ECO:0000259" key="9">
    <source>
        <dbReference type="PROSITE" id="PS50103"/>
    </source>
</evidence>
<evidence type="ECO:0000256" key="7">
    <source>
        <dbReference type="PROSITE-ProRule" id="PRU00723"/>
    </source>
</evidence>
<sequence>MADSAGIDNDLPSWITEIGDRTAVTQVRRRVREEIPPSTCGFPLRGRCTCRQFQARTVPSRKLCKYFQRGHCKFGAQCKYSHAQDSAEAAQSQRKRDGEQECSICYDKVLANKETSDDAATSKFGILQNCNHCFCLSCISQWRTTEGDAREMRKSCPVCRTPSEFIVPSKHWVETQEEKKKVIQNFKSKPCRYFRQ</sequence>
<dbReference type="GO" id="GO:0000209">
    <property type="term" value="P:protein polyubiquitination"/>
    <property type="evidence" value="ECO:0007669"/>
    <property type="project" value="InterPro"/>
</dbReference>
<dbReference type="InterPro" id="IPR045072">
    <property type="entry name" value="MKRN-like"/>
</dbReference>
<comment type="catalytic activity">
    <reaction evidence="1">
        <text>S-ubiquitinyl-[E2 ubiquitin-conjugating enzyme]-L-cysteine + [acceptor protein]-L-lysine = [E2 ubiquitin-conjugating enzyme]-L-cysteine + N(6)-ubiquitinyl-[acceptor protein]-L-lysine.</text>
        <dbReference type="EC" id="2.3.2.27"/>
    </reaction>
</comment>
<evidence type="ECO:0000256" key="5">
    <source>
        <dbReference type="ARBA" id="ARBA00022771"/>
    </source>
</evidence>
<name>A0AAV4H6G0_9GAST</name>
<evidence type="ECO:0000259" key="8">
    <source>
        <dbReference type="PROSITE" id="PS50089"/>
    </source>
</evidence>
<dbReference type="Pfam" id="PF00642">
    <property type="entry name" value="zf-CCCH"/>
    <property type="match status" value="1"/>
</dbReference>
<dbReference type="Gene3D" id="3.30.40.10">
    <property type="entry name" value="Zinc/RING finger domain, C3HC4 (zinc finger)"/>
    <property type="match status" value="1"/>
</dbReference>
<comment type="caution">
    <text evidence="10">The sequence shown here is derived from an EMBL/GenBank/DDBJ whole genome shotgun (WGS) entry which is preliminary data.</text>
</comment>
<dbReference type="InterPro" id="IPR001841">
    <property type="entry name" value="Znf_RING"/>
</dbReference>
<dbReference type="PROSITE" id="PS50089">
    <property type="entry name" value="ZF_RING_2"/>
    <property type="match status" value="1"/>
</dbReference>
<keyword evidence="5 7" id="KW-0863">Zinc-finger</keyword>
<gene>
    <name evidence="10" type="ORF">ElyMa_006194800</name>
</gene>
<feature type="domain" description="C3H1-type" evidence="9">
    <location>
        <begin position="59"/>
        <end position="85"/>
    </location>
</feature>
<dbReference type="Proteomes" id="UP000762676">
    <property type="component" value="Unassembled WGS sequence"/>
</dbReference>
<dbReference type="PROSITE" id="PS50103">
    <property type="entry name" value="ZF_C3H1"/>
    <property type="match status" value="1"/>
</dbReference>
<dbReference type="SUPFAM" id="SSF57850">
    <property type="entry name" value="RING/U-box"/>
    <property type="match status" value="1"/>
</dbReference>
<dbReference type="InterPro" id="IPR000571">
    <property type="entry name" value="Znf_CCCH"/>
</dbReference>
<dbReference type="Pfam" id="PF13639">
    <property type="entry name" value="zf-RING_2"/>
    <property type="match status" value="1"/>
</dbReference>
<feature type="zinc finger region" description="C3H1-type" evidence="7">
    <location>
        <begin position="59"/>
        <end position="85"/>
    </location>
</feature>
<evidence type="ECO:0000256" key="4">
    <source>
        <dbReference type="ARBA" id="ARBA00022723"/>
    </source>
</evidence>
<keyword evidence="3" id="KW-0808">Transferase</keyword>
<evidence type="ECO:0000313" key="10">
    <source>
        <dbReference type="EMBL" id="GFR92210.1"/>
    </source>
</evidence>